<dbReference type="Proteomes" id="UP000308197">
    <property type="component" value="Unassembled WGS sequence"/>
</dbReference>
<dbReference type="InterPro" id="IPR032675">
    <property type="entry name" value="LRR_dom_sf"/>
</dbReference>
<evidence type="ECO:0008006" key="3">
    <source>
        <dbReference type="Google" id="ProtNLM"/>
    </source>
</evidence>
<dbReference type="InParanoid" id="A0A5C3PVV4"/>
<sequence length="555" mass="62509">MVVMAQPSASDSVLHNVDIVEVIIRALCSDEDPEEIRITCARAARVCHSFAYVALPVVWRRLSNLVPLWTILLPDNVPPLEKPMRPVTWEHYEQRTEMIKNVRRAKLYHEAARWKRFLRYASYVHRLDCGCYSEGEIELLRSVLAHNKDRTILPALRCLTWHEDAKSGTTLASLSSTSLVELRLQYAYNDIGPPHDIESVVALLPSCFPSLQTFVFTQPAHTASDNSRAFVDSLAGFRDLRALRIDSMVRTLDETLLRQLFMSMRLEELYFWIGDFEDLTGEKVIEAPYLRSLECRGAAVDMIIFLLTLDAPALATFKFMNYLFDATPTHMMLLCKSLGLSSNLRSLSLAMQASFEEPPELEMVDLVGDILHPVLSMSHLERLSFVYPTGPAAVPIEVQDEDIALIARSLPNLKQLEILYDSPDGDDDEDGDAMPPPLSAMSLVYIAQHCPRLEELHLQIVDTDLEDLTVPASAPTPSHPLRVLAIRDPDFEDQAGNMDDFLQLLDRLFPNLRAAGLPHVVPKSLQPDELSYLDEFGRGWKRSAAAGPRNVFVCS</sequence>
<keyword evidence="2" id="KW-1185">Reference proteome</keyword>
<dbReference type="AlphaFoldDB" id="A0A5C3PVV4"/>
<reference evidence="1 2" key="1">
    <citation type="journal article" date="2019" name="Nat. Ecol. Evol.">
        <title>Megaphylogeny resolves global patterns of mushroom evolution.</title>
        <authorList>
            <person name="Varga T."/>
            <person name="Krizsan K."/>
            <person name="Foldi C."/>
            <person name="Dima B."/>
            <person name="Sanchez-Garcia M."/>
            <person name="Sanchez-Ramirez S."/>
            <person name="Szollosi G.J."/>
            <person name="Szarkandi J.G."/>
            <person name="Papp V."/>
            <person name="Albert L."/>
            <person name="Andreopoulos W."/>
            <person name="Angelini C."/>
            <person name="Antonin V."/>
            <person name="Barry K.W."/>
            <person name="Bougher N.L."/>
            <person name="Buchanan P."/>
            <person name="Buyck B."/>
            <person name="Bense V."/>
            <person name="Catcheside P."/>
            <person name="Chovatia M."/>
            <person name="Cooper J."/>
            <person name="Damon W."/>
            <person name="Desjardin D."/>
            <person name="Finy P."/>
            <person name="Geml J."/>
            <person name="Haridas S."/>
            <person name="Hughes K."/>
            <person name="Justo A."/>
            <person name="Karasinski D."/>
            <person name="Kautmanova I."/>
            <person name="Kiss B."/>
            <person name="Kocsube S."/>
            <person name="Kotiranta H."/>
            <person name="LaButti K.M."/>
            <person name="Lechner B.E."/>
            <person name="Liimatainen K."/>
            <person name="Lipzen A."/>
            <person name="Lukacs Z."/>
            <person name="Mihaltcheva S."/>
            <person name="Morgado L.N."/>
            <person name="Niskanen T."/>
            <person name="Noordeloos M.E."/>
            <person name="Ohm R.A."/>
            <person name="Ortiz-Santana B."/>
            <person name="Ovrebo C."/>
            <person name="Racz N."/>
            <person name="Riley R."/>
            <person name="Savchenko A."/>
            <person name="Shiryaev A."/>
            <person name="Soop K."/>
            <person name="Spirin V."/>
            <person name="Szebenyi C."/>
            <person name="Tomsovsky M."/>
            <person name="Tulloss R.E."/>
            <person name="Uehling J."/>
            <person name="Grigoriev I.V."/>
            <person name="Vagvolgyi C."/>
            <person name="Papp T."/>
            <person name="Martin F.M."/>
            <person name="Miettinen O."/>
            <person name="Hibbett D.S."/>
            <person name="Nagy L.G."/>
        </authorList>
    </citation>
    <scope>NUCLEOTIDE SEQUENCE [LARGE SCALE GENOMIC DNA]</scope>
    <source>
        <strain evidence="1 2">HHB13444</strain>
    </source>
</reference>
<dbReference type="Gene3D" id="3.80.10.10">
    <property type="entry name" value="Ribonuclease Inhibitor"/>
    <property type="match status" value="1"/>
</dbReference>
<accession>A0A5C3PVV4</accession>
<gene>
    <name evidence="1" type="ORF">K466DRAFT_594833</name>
</gene>
<organism evidence="1 2">
    <name type="scientific">Polyporus arcularius HHB13444</name>
    <dbReference type="NCBI Taxonomy" id="1314778"/>
    <lineage>
        <taxon>Eukaryota</taxon>
        <taxon>Fungi</taxon>
        <taxon>Dikarya</taxon>
        <taxon>Basidiomycota</taxon>
        <taxon>Agaricomycotina</taxon>
        <taxon>Agaricomycetes</taxon>
        <taxon>Polyporales</taxon>
        <taxon>Polyporaceae</taxon>
        <taxon>Polyporus</taxon>
    </lineage>
</organism>
<proteinExistence type="predicted"/>
<dbReference type="STRING" id="1314778.A0A5C3PVV4"/>
<protein>
    <recommendedName>
        <fullName evidence="3">F-box domain-containing protein</fullName>
    </recommendedName>
</protein>
<evidence type="ECO:0000313" key="2">
    <source>
        <dbReference type="Proteomes" id="UP000308197"/>
    </source>
</evidence>
<name>A0A5C3PVV4_9APHY</name>
<dbReference type="SUPFAM" id="SSF52047">
    <property type="entry name" value="RNI-like"/>
    <property type="match status" value="1"/>
</dbReference>
<evidence type="ECO:0000313" key="1">
    <source>
        <dbReference type="EMBL" id="TFK92897.1"/>
    </source>
</evidence>
<dbReference type="EMBL" id="ML210990">
    <property type="protein sequence ID" value="TFK92897.1"/>
    <property type="molecule type" value="Genomic_DNA"/>
</dbReference>